<evidence type="ECO:0000313" key="2">
    <source>
        <dbReference type="EMBL" id="MBC3794141.1"/>
    </source>
</evidence>
<dbReference type="EMBL" id="VFIA01000038">
    <property type="protein sequence ID" value="MBC3794141.1"/>
    <property type="molecule type" value="Genomic_DNA"/>
</dbReference>
<dbReference type="InterPro" id="IPR000835">
    <property type="entry name" value="HTH_MarR-typ"/>
</dbReference>
<proteinExistence type="predicted"/>
<reference evidence="2 3" key="1">
    <citation type="submission" date="2019-06" db="EMBL/GenBank/DDBJ databases">
        <title>Spirosoma utsteinense sp. nov. isolated from Antarctic ice-free soils.</title>
        <authorList>
            <person name="Tahon G."/>
        </authorList>
    </citation>
    <scope>NUCLEOTIDE SEQUENCE [LARGE SCALE GENOMIC DNA]</scope>
    <source>
        <strain evidence="2 3">LMG 31447</strain>
    </source>
</reference>
<protein>
    <submittedName>
        <fullName evidence="2">DNA-binding MarR family transcriptional regulator</fullName>
    </submittedName>
</protein>
<dbReference type="InterPro" id="IPR039422">
    <property type="entry name" value="MarR/SlyA-like"/>
</dbReference>
<dbReference type="Gene3D" id="1.10.10.10">
    <property type="entry name" value="Winged helix-like DNA-binding domain superfamily/Winged helix DNA-binding domain"/>
    <property type="match status" value="1"/>
</dbReference>
<accession>A0ABR6WDT9</accession>
<keyword evidence="2" id="KW-0238">DNA-binding</keyword>
<name>A0ABR6WDT9_9BACT</name>
<dbReference type="Proteomes" id="UP000700732">
    <property type="component" value="Unassembled WGS sequence"/>
</dbReference>
<dbReference type="SUPFAM" id="SSF46785">
    <property type="entry name" value="Winged helix' DNA-binding domain"/>
    <property type="match status" value="1"/>
</dbReference>
<dbReference type="InterPro" id="IPR036388">
    <property type="entry name" value="WH-like_DNA-bd_sf"/>
</dbReference>
<dbReference type="GO" id="GO:0003677">
    <property type="term" value="F:DNA binding"/>
    <property type="evidence" value="ECO:0007669"/>
    <property type="project" value="UniProtKB-KW"/>
</dbReference>
<keyword evidence="3" id="KW-1185">Reference proteome</keyword>
<dbReference type="PANTHER" id="PTHR33164:SF43">
    <property type="entry name" value="HTH-TYPE TRANSCRIPTIONAL REPRESSOR YETL"/>
    <property type="match status" value="1"/>
</dbReference>
<gene>
    <name evidence="2" type="ORF">FH603_4668</name>
</gene>
<evidence type="ECO:0000313" key="3">
    <source>
        <dbReference type="Proteomes" id="UP000700732"/>
    </source>
</evidence>
<dbReference type="PANTHER" id="PTHR33164">
    <property type="entry name" value="TRANSCRIPTIONAL REGULATOR, MARR FAMILY"/>
    <property type="match status" value="1"/>
</dbReference>
<organism evidence="2 3">
    <name type="scientific">Spirosoma utsteinense</name>
    <dbReference type="NCBI Taxonomy" id="2585773"/>
    <lineage>
        <taxon>Bacteria</taxon>
        <taxon>Pseudomonadati</taxon>
        <taxon>Bacteroidota</taxon>
        <taxon>Cytophagia</taxon>
        <taxon>Cytophagales</taxon>
        <taxon>Cytophagaceae</taxon>
        <taxon>Spirosoma</taxon>
    </lineage>
</organism>
<dbReference type="InterPro" id="IPR036390">
    <property type="entry name" value="WH_DNA-bd_sf"/>
</dbReference>
<evidence type="ECO:0000259" key="1">
    <source>
        <dbReference type="PROSITE" id="PS50995"/>
    </source>
</evidence>
<sequence>MKPPHTPSADSDATDWMGHLHQLERYVDRYLATGMAQQDHALLKSAHLLLLRQLGGGITSAELVHTLGITKQGVSQLVHQLMQGGYIVSKPAPNDSRANRLYLSERGEAGLAIATTLLDQLRQRFRTQLGQADYESFAEQLAQVVAFIKK</sequence>
<dbReference type="RefSeq" id="WP_186740254.1">
    <property type="nucleotide sequence ID" value="NZ_VFIA01000038.1"/>
</dbReference>
<feature type="domain" description="HTH marR-type" evidence="1">
    <location>
        <begin position="1"/>
        <end position="146"/>
    </location>
</feature>
<comment type="caution">
    <text evidence="2">The sequence shown here is derived from an EMBL/GenBank/DDBJ whole genome shotgun (WGS) entry which is preliminary data.</text>
</comment>
<dbReference type="Pfam" id="PF12802">
    <property type="entry name" value="MarR_2"/>
    <property type="match status" value="1"/>
</dbReference>
<dbReference type="PROSITE" id="PS50995">
    <property type="entry name" value="HTH_MARR_2"/>
    <property type="match status" value="1"/>
</dbReference>